<gene>
    <name evidence="2" type="ORF">G4Y79_06260</name>
</gene>
<sequence>MEIFYTIEQVPVHSVVLLKTREQALNFTTGDIALGLCHHCGFVSNTAFDHSLHDYAVDYEATQSFSPTFNRFHTRLAQDIIDRHDLHDKTVIEIGCGQGEFLIMLAEMGPNKGIGFDPAYRNEPLETEAKDRLEFYADFYGEKYTHIQGDFVACKMTLEHIDQTLEFMQTVRRSIADQRETTVFFQIPNGEYVFGDMAFWDVYYEHCSYFTAPSLRYLFEQSGFDVLQTRTDYDDQYLMIEAKPGDIPTETLASPAGLADIEAQVANFKVAAAKKRADWQETLQGYARDGKKVAIWGGGSKGVAFLTTLGIHDQIPYIVDINPRKHGMYMAKTGQEIVSPEFLMTYQPDVVIVMNPIYCPEIQAQLDEMGIQAELVSV</sequence>
<dbReference type="Pfam" id="PF13489">
    <property type="entry name" value="Methyltransf_23"/>
    <property type="match status" value="1"/>
</dbReference>
<evidence type="ECO:0000259" key="1">
    <source>
        <dbReference type="Pfam" id="PF08484"/>
    </source>
</evidence>
<protein>
    <submittedName>
        <fullName evidence="2">Methyltransferase domain-containing protein</fullName>
    </submittedName>
</protein>
<accession>A0A7S8EDU1</accession>
<dbReference type="Gene3D" id="3.40.50.720">
    <property type="entry name" value="NAD(P)-binding Rossmann-like Domain"/>
    <property type="match status" value="1"/>
</dbReference>
<dbReference type="Pfam" id="PF08484">
    <property type="entry name" value="Methyltransf_14"/>
    <property type="match status" value="1"/>
</dbReference>
<dbReference type="EMBL" id="CP062983">
    <property type="protein sequence ID" value="QPC85131.1"/>
    <property type="molecule type" value="Genomic_DNA"/>
</dbReference>
<dbReference type="Proteomes" id="UP000594468">
    <property type="component" value="Chromosome"/>
</dbReference>
<proteinExistence type="predicted"/>
<dbReference type="InterPro" id="IPR029063">
    <property type="entry name" value="SAM-dependent_MTases_sf"/>
</dbReference>
<dbReference type="InterPro" id="IPR013691">
    <property type="entry name" value="MeTrfase_14"/>
</dbReference>
<evidence type="ECO:0000313" key="2">
    <source>
        <dbReference type="EMBL" id="QPC85131.1"/>
    </source>
</evidence>
<keyword evidence="3" id="KW-1185">Reference proteome</keyword>
<name>A0A7S8EDU1_9CHLR</name>
<keyword evidence="2" id="KW-0489">Methyltransferase</keyword>
<dbReference type="Gene3D" id="3.40.50.150">
    <property type="entry name" value="Vaccinia Virus protein VP39"/>
    <property type="match status" value="1"/>
</dbReference>
<evidence type="ECO:0000313" key="3">
    <source>
        <dbReference type="Proteomes" id="UP000594468"/>
    </source>
</evidence>
<feature type="domain" description="C-methyltransferase" evidence="1">
    <location>
        <begin position="263"/>
        <end position="369"/>
    </location>
</feature>
<organism evidence="2 3">
    <name type="scientific">Phototrophicus methaneseepsis</name>
    <dbReference type="NCBI Taxonomy" id="2710758"/>
    <lineage>
        <taxon>Bacteria</taxon>
        <taxon>Bacillati</taxon>
        <taxon>Chloroflexota</taxon>
        <taxon>Candidatus Thermofontia</taxon>
        <taxon>Phototrophicales</taxon>
        <taxon>Phototrophicaceae</taxon>
        <taxon>Phototrophicus</taxon>
    </lineage>
</organism>
<dbReference type="SUPFAM" id="SSF53335">
    <property type="entry name" value="S-adenosyl-L-methionine-dependent methyltransferases"/>
    <property type="match status" value="1"/>
</dbReference>
<keyword evidence="2" id="KW-0808">Transferase</keyword>
<dbReference type="AlphaFoldDB" id="A0A7S8EDU1"/>
<dbReference type="GO" id="GO:0032259">
    <property type="term" value="P:methylation"/>
    <property type="evidence" value="ECO:0007669"/>
    <property type="project" value="UniProtKB-KW"/>
</dbReference>
<dbReference type="KEGG" id="pmet:G4Y79_06260"/>
<dbReference type="GO" id="GO:0008168">
    <property type="term" value="F:methyltransferase activity"/>
    <property type="evidence" value="ECO:0007669"/>
    <property type="project" value="UniProtKB-KW"/>
</dbReference>
<reference evidence="2 3" key="1">
    <citation type="submission" date="2020-02" db="EMBL/GenBank/DDBJ databases">
        <authorList>
            <person name="Zheng R.K."/>
            <person name="Sun C.M."/>
        </authorList>
    </citation>
    <scope>NUCLEOTIDE SEQUENCE [LARGE SCALE GENOMIC DNA]</scope>
    <source>
        <strain evidence="3">rifampicinis</strain>
    </source>
</reference>